<organism evidence="1 2">
    <name type="scientific">Panagrolaimus sp. PS1159</name>
    <dbReference type="NCBI Taxonomy" id="55785"/>
    <lineage>
        <taxon>Eukaryota</taxon>
        <taxon>Metazoa</taxon>
        <taxon>Ecdysozoa</taxon>
        <taxon>Nematoda</taxon>
        <taxon>Chromadorea</taxon>
        <taxon>Rhabditida</taxon>
        <taxon>Tylenchina</taxon>
        <taxon>Panagrolaimomorpha</taxon>
        <taxon>Panagrolaimoidea</taxon>
        <taxon>Panagrolaimidae</taxon>
        <taxon>Panagrolaimus</taxon>
    </lineage>
</organism>
<protein>
    <submittedName>
        <fullName evidence="2">Glucuronosyltransferase</fullName>
    </submittedName>
</protein>
<sequence length="109" mass="12751">MKAILFLLFVFFQCICSYKILLYNPKFGISHVTFTGKIADTLAAAGHDVVVYQPIMDDRITFTGSKNRNIRYFTMPKNPHLKNVFENDTKQDNIWEEESFAKMKKVIFF</sequence>
<proteinExistence type="predicted"/>
<dbReference type="Proteomes" id="UP000887580">
    <property type="component" value="Unplaced"/>
</dbReference>
<evidence type="ECO:0000313" key="2">
    <source>
        <dbReference type="WBParaSite" id="PS1159_v2.g2559.t1"/>
    </source>
</evidence>
<reference evidence="2" key="1">
    <citation type="submission" date="2022-11" db="UniProtKB">
        <authorList>
            <consortium name="WormBaseParasite"/>
        </authorList>
    </citation>
    <scope>IDENTIFICATION</scope>
</reference>
<name>A0AC35G852_9BILA</name>
<dbReference type="WBParaSite" id="PS1159_v2.g2559.t1">
    <property type="protein sequence ID" value="PS1159_v2.g2559.t1"/>
    <property type="gene ID" value="PS1159_v2.g2559"/>
</dbReference>
<evidence type="ECO:0000313" key="1">
    <source>
        <dbReference type="Proteomes" id="UP000887580"/>
    </source>
</evidence>
<accession>A0AC35G852</accession>